<evidence type="ECO:0000313" key="2">
    <source>
        <dbReference type="Proteomes" id="UP000009026"/>
    </source>
</evidence>
<dbReference type="EMBL" id="CP012109">
    <property type="protein sequence ID" value="AKQ64568.1"/>
    <property type="molecule type" value="Genomic_DNA"/>
</dbReference>
<proteinExistence type="predicted"/>
<evidence type="ECO:0008006" key="3">
    <source>
        <dbReference type="Google" id="ProtNLM"/>
    </source>
</evidence>
<accession>A0A0H4WSN8</accession>
<evidence type="ECO:0000313" key="1">
    <source>
        <dbReference type="EMBL" id="AKQ64568.1"/>
    </source>
</evidence>
<dbReference type="AlphaFoldDB" id="A0A0H4WSN8"/>
<dbReference type="Proteomes" id="UP000009026">
    <property type="component" value="Chromosome"/>
</dbReference>
<dbReference type="PATRIC" id="fig|1297742.4.peg.1497"/>
<dbReference type="eggNOG" id="COG1719">
    <property type="taxonomic scope" value="Bacteria"/>
</dbReference>
<sequence>MKSFSVLLGVLLETMKVQARDAQGNLVIDVNTWYPLEDYLQAYKKIDSLLGGRGLEKVGSIVPQKAVFPANIRDIRSALASIDVAYHMNHRKDGKDMFNPVTGTMLDGIGHYAFQAVEGKNEAHLVVSNPYPCRFDMGLIKGMAQRFEPQATLTHDVSAGCRHKGASACTYVVQW</sequence>
<keyword evidence="2" id="KW-1185">Reference proteome</keyword>
<gene>
    <name evidence="1" type="ORF">A176_001480</name>
</gene>
<organism evidence="1 2">
    <name type="scientific">Pseudomyxococcus hansupus</name>
    <dbReference type="NCBI Taxonomy" id="1297742"/>
    <lineage>
        <taxon>Bacteria</taxon>
        <taxon>Pseudomonadati</taxon>
        <taxon>Myxococcota</taxon>
        <taxon>Myxococcia</taxon>
        <taxon>Myxococcales</taxon>
        <taxon>Cystobacterineae</taxon>
        <taxon>Myxococcaceae</taxon>
        <taxon>Pseudomyxococcus</taxon>
    </lineage>
</organism>
<reference evidence="1 2" key="1">
    <citation type="journal article" date="2016" name="PLoS ONE">
        <title>Complete Genome Sequence and Comparative Genomics of a Novel Myxobacterium Myxococcus hansupus.</title>
        <authorList>
            <person name="Sharma G."/>
            <person name="Narwani T."/>
            <person name="Subramanian S."/>
        </authorList>
    </citation>
    <scope>NUCLEOTIDE SEQUENCE [LARGE SCALE GENOMIC DNA]</scope>
    <source>
        <strain evidence="2">mixupus</strain>
    </source>
</reference>
<dbReference type="KEGG" id="mym:A176_001480"/>
<name>A0A0H4WSN8_9BACT</name>
<dbReference type="STRING" id="1297742.A176_001480"/>
<protein>
    <recommendedName>
        <fullName evidence="3">4-vinyl reductase 4VR domain-containing protein</fullName>
    </recommendedName>
</protein>